<sequence length="50" mass="5627">NLYNSLSTSIIGNEDIIKSLSDAVVKSSYWYEGSRQTYSILFIISAYRCG</sequence>
<accession>A0A0L7MAZ3</accession>
<proteinExistence type="predicted"/>
<dbReference type="Proteomes" id="UP000054282">
    <property type="component" value="Unassembled WGS sequence"/>
</dbReference>
<feature type="non-terminal residue" evidence="1">
    <location>
        <position position="1"/>
    </location>
</feature>
<organism evidence="1 2">
    <name type="scientific">Plasmodium falciparum (isolate Dd2)</name>
    <dbReference type="NCBI Taxonomy" id="57267"/>
    <lineage>
        <taxon>Eukaryota</taxon>
        <taxon>Sar</taxon>
        <taxon>Alveolata</taxon>
        <taxon>Apicomplexa</taxon>
        <taxon>Aconoidasida</taxon>
        <taxon>Haemosporida</taxon>
        <taxon>Plasmodiidae</taxon>
        <taxon>Plasmodium</taxon>
        <taxon>Plasmodium (Laverania)</taxon>
    </lineage>
</organism>
<dbReference type="KEGG" id="pfd:PFDG_05313"/>
<protein>
    <submittedName>
        <fullName evidence="1">Uncharacterized protein</fullName>
    </submittedName>
</protein>
<dbReference type="AlphaFoldDB" id="A0A0L7MAZ3"/>
<evidence type="ECO:0000313" key="1">
    <source>
        <dbReference type="EMBL" id="KOB89760.1"/>
    </source>
</evidence>
<dbReference type="EMBL" id="GG703144">
    <property type="protein sequence ID" value="KOB89760.1"/>
    <property type="molecule type" value="Genomic_DNA"/>
</dbReference>
<name>A0A0L7MAZ3_PLAF4</name>
<reference evidence="2" key="2">
    <citation type="submission" date="2006-09" db="EMBL/GenBank/DDBJ databases">
        <title>The genome sequence of Plasmodium falciparum Dd2.</title>
        <authorList>
            <consortium name="The Broad Institute Genome Sequencing Platform"/>
            <person name="Birren B."/>
            <person name="Lander E."/>
            <person name="Galagan J."/>
            <person name="Nusbaum C."/>
            <person name="Devon K."/>
            <person name="Henn M."/>
            <person name="Jaffe D."/>
            <person name="Butler J."/>
            <person name="Alvarez P."/>
            <person name="Gnerre S."/>
            <person name="Grabherr M."/>
            <person name="Kleber M."/>
            <person name="Mauceli E."/>
            <person name="Brockman W."/>
            <person name="MacCallum I.A."/>
            <person name="Rounsley S."/>
            <person name="Young S."/>
            <person name="LaButti K."/>
            <person name="Pushparaj V."/>
            <person name="DeCaprio D."/>
            <person name="Crawford M."/>
            <person name="Koehrsen M."/>
            <person name="Engels R."/>
            <person name="Montgomery P."/>
            <person name="Pearson M."/>
            <person name="Howarth C."/>
            <person name="Larson L."/>
            <person name="Luoma S."/>
            <person name="White J."/>
            <person name="Kodira C."/>
            <person name="Zeng Q."/>
            <person name="O'Leary S."/>
            <person name="Yandava C."/>
            <person name="Alvarado L."/>
            <person name="Wirth D."/>
            <person name="Volkman S."/>
            <person name="Hartl D."/>
        </authorList>
    </citation>
    <scope>NUCLEOTIDE SEQUENCE [LARGE SCALE GENOMIC DNA]</scope>
</reference>
<gene>
    <name evidence="1" type="ORF">PFDG_05313</name>
</gene>
<evidence type="ECO:0000313" key="2">
    <source>
        <dbReference type="Proteomes" id="UP000054282"/>
    </source>
</evidence>
<reference evidence="2" key="1">
    <citation type="submission" date="2006-09" db="EMBL/GenBank/DDBJ databases">
        <title>Annotation of Plasmodium falciparum Dd2.</title>
        <authorList>
            <consortium name="The Broad Institute Genome Sequencing Platform"/>
            <person name="Volkman S.K."/>
            <person name="Neafsey D.E."/>
            <person name="Dash A.P."/>
            <person name="Chitnis C.E."/>
            <person name="Hartl D.L."/>
            <person name="Young S.K."/>
            <person name="Zeng Q."/>
            <person name="Koehrsen M."/>
            <person name="Alvarado L."/>
            <person name="Berlin A."/>
            <person name="Borenstein D."/>
            <person name="Chapman S.B."/>
            <person name="Chen Z."/>
            <person name="Engels R."/>
            <person name="Freedman E."/>
            <person name="Gellesch M."/>
            <person name="Goldberg J."/>
            <person name="Griggs A."/>
            <person name="Gujja S."/>
            <person name="Heilman E.R."/>
            <person name="Heiman D.I."/>
            <person name="Howarth C."/>
            <person name="Jen D."/>
            <person name="Larson L."/>
            <person name="Mehta T."/>
            <person name="Neiman D."/>
            <person name="Park D."/>
            <person name="Pearson M."/>
            <person name="Roberts A."/>
            <person name="Saif S."/>
            <person name="Shea T."/>
            <person name="Shenoy N."/>
            <person name="Sisk P."/>
            <person name="Stolte C."/>
            <person name="Sykes S."/>
            <person name="Walk T."/>
            <person name="White J."/>
            <person name="Yandava C."/>
            <person name="Haas B."/>
            <person name="Henn M.R."/>
            <person name="Nusbaum C."/>
            <person name="Birren B."/>
        </authorList>
    </citation>
    <scope>NUCLEOTIDE SEQUENCE [LARGE SCALE GENOMIC DNA]</scope>
</reference>